<dbReference type="KEGG" id="haer:DU502_13110"/>
<gene>
    <name evidence="3" type="ORF">ATH50_1751</name>
    <name evidence="2" type="ORF">DU502_13110</name>
</gene>
<reference evidence="3" key="3">
    <citation type="submission" date="2018-10" db="EMBL/GenBank/DDBJ databases">
        <authorList>
            <person name="Whitman W."/>
            <person name="Huntemann M."/>
            <person name="Clum A."/>
            <person name="Pillay M."/>
            <person name="Palaniappan K."/>
            <person name="Varghese N."/>
            <person name="Mikhailova N."/>
            <person name="Stamatis D."/>
            <person name="Reddy T."/>
            <person name="Daum C."/>
            <person name="Shapiro N."/>
            <person name="Ivanova N."/>
            <person name="Kyrpides N."/>
            <person name="Woyke T."/>
        </authorList>
    </citation>
    <scope>NUCLEOTIDE SEQUENCE</scope>
    <source>
        <strain evidence="3">CGMCC 1.10124</strain>
    </source>
</reference>
<dbReference type="InterPro" id="IPR014729">
    <property type="entry name" value="Rossmann-like_a/b/a_fold"/>
</dbReference>
<evidence type="ECO:0000313" key="2">
    <source>
        <dbReference type="EMBL" id="AZH26243.1"/>
    </source>
</evidence>
<evidence type="ECO:0000259" key="1">
    <source>
        <dbReference type="Pfam" id="PF00582"/>
    </source>
</evidence>
<name>A0A3M0DGB5_9EURY</name>
<reference evidence="2 5" key="2">
    <citation type="submission" date="2018-07" db="EMBL/GenBank/DDBJ databases">
        <title>Genome sequences of Haloplanus aerogenes JCM 16430T.</title>
        <authorList>
            <person name="Kim Y.B."/>
            <person name="Roh S.W."/>
        </authorList>
    </citation>
    <scope>NUCLEOTIDE SEQUENCE [LARGE SCALE GENOMIC DNA]</scope>
    <source>
        <strain evidence="2 5">JCM 16430</strain>
    </source>
</reference>
<proteinExistence type="predicted"/>
<evidence type="ECO:0000313" key="3">
    <source>
        <dbReference type="EMBL" id="RMB18299.1"/>
    </source>
</evidence>
<protein>
    <submittedName>
        <fullName evidence="2 3">Universal stress protein</fullName>
    </submittedName>
</protein>
<accession>A0A3M0DGB5</accession>
<reference evidence="3 4" key="1">
    <citation type="journal article" date="2015" name="Stand. Genomic Sci.">
        <title>Genomic Encyclopedia of Bacterial and Archaeal Type Strains, Phase III: the genomes of soil and plant-associated and newly described type strains.</title>
        <authorList>
            <person name="Whitman W.B."/>
            <person name="Woyke T."/>
            <person name="Klenk H.P."/>
            <person name="Zhou Y."/>
            <person name="Lilburn T.G."/>
            <person name="Beck B.J."/>
            <person name="De Vos P."/>
            <person name="Vandamme P."/>
            <person name="Eisen J.A."/>
            <person name="Garrity G."/>
            <person name="Hugenholtz P."/>
            <person name="Kyrpides N.C."/>
        </authorList>
    </citation>
    <scope>NUCLEOTIDE SEQUENCE [LARGE SCALE GENOMIC DNA]</scope>
    <source>
        <strain evidence="3 4">CGMCC 1.10124</strain>
    </source>
</reference>
<dbReference type="CDD" id="cd00293">
    <property type="entry name" value="USP-like"/>
    <property type="match status" value="1"/>
</dbReference>
<keyword evidence="5" id="KW-1185">Reference proteome</keyword>
<dbReference type="OrthoDB" id="281037at2157"/>
<dbReference type="Pfam" id="PF00582">
    <property type="entry name" value="Usp"/>
    <property type="match status" value="1"/>
</dbReference>
<dbReference type="AlphaFoldDB" id="A0A3M0DGB5"/>
<evidence type="ECO:0000313" key="5">
    <source>
        <dbReference type="Proteomes" id="UP000282007"/>
    </source>
</evidence>
<sequence>MASYVIGTDTVDTSAALCDYLDRRIDAGDTIHAVNSLRGGDATSAEDVRDGEDAVNVVQSRLGAVATVETHQFVRGNDPAEDLLAYADEIDADELVIGVRKRNPTAKVVFGSNAQSILLRSARPVAVVPLTEGI</sequence>
<dbReference type="InterPro" id="IPR006016">
    <property type="entry name" value="UspA"/>
</dbReference>
<dbReference type="EMBL" id="REFS01000003">
    <property type="protein sequence ID" value="RMB18299.1"/>
    <property type="molecule type" value="Genomic_DNA"/>
</dbReference>
<dbReference type="Proteomes" id="UP000277326">
    <property type="component" value="Unassembled WGS sequence"/>
</dbReference>
<feature type="domain" description="UspA" evidence="1">
    <location>
        <begin position="7"/>
        <end position="129"/>
    </location>
</feature>
<dbReference type="SUPFAM" id="SSF52402">
    <property type="entry name" value="Adenine nucleotide alpha hydrolases-like"/>
    <property type="match status" value="1"/>
</dbReference>
<evidence type="ECO:0000313" key="4">
    <source>
        <dbReference type="Proteomes" id="UP000277326"/>
    </source>
</evidence>
<dbReference type="RefSeq" id="WP_121920394.1">
    <property type="nucleotide sequence ID" value="NZ_CP034145.1"/>
</dbReference>
<dbReference type="GeneID" id="38472242"/>
<dbReference type="Gene3D" id="3.40.50.620">
    <property type="entry name" value="HUPs"/>
    <property type="match status" value="1"/>
</dbReference>
<dbReference type="Proteomes" id="UP000282007">
    <property type="component" value="Chromosome"/>
</dbReference>
<organism evidence="3 4">
    <name type="scientific">Haloplanus aerogenes</name>
    <dbReference type="NCBI Taxonomy" id="660522"/>
    <lineage>
        <taxon>Archaea</taxon>
        <taxon>Methanobacteriati</taxon>
        <taxon>Methanobacteriota</taxon>
        <taxon>Stenosarchaea group</taxon>
        <taxon>Halobacteria</taxon>
        <taxon>Halobacteriales</taxon>
        <taxon>Haloferacaceae</taxon>
        <taxon>Haloplanus</taxon>
    </lineage>
</organism>
<dbReference type="EMBL" id="CP034145">
    <property type="protein sequence ID" value="AZH26243.1"/>
    <property type="molecule type" value="Genomic_DNA"/>
</dbReference>